<evidence type="ECO:0000259" key="9">
    <source>
        <dbReference type="Pfam" id="PF00060"/>
    </source>
</evidence>
<dbReference type="InterPro" id="IPR001320">
    <property type="entry name" value="Iontro_rcpt_C"/>
</dbReference>
<feature type="transmembrane region" description="Helical" evidence="8">
    <location>
        <begin position="170"/>
        <end position="187"/>
    </location>
</feature>
<evidence type="ECO:0000256" key="7">
    <source>
        <dbReference type="ARBA" id="ARBA00023180"/>
    </source>
</evidence>
<keyword evidence="7" id="KW-0325">Glycoprotein</keyword>
<organism evidence="10 11">
    <name type="scientific">Dibothriocephalus latus</name>
    <name type="common">Fish tapeworm</name>
    <name type="synonym">Diphyllobothrium latum</name>
    <dbReference type="NCBI Taxonomy" id="60516"/>
    <lineage>
        <taxon>Eukaryota</taxon>
        <taxon>Metazoa</taxon>
        <taxon>Spiralia</taxon>
        <taxon>Lophotrochozoa</taxon>
        <taxon>Platyhelminthes</taxon>
        <taxon>Cestoda</taxon>
        <taxon>Eucestoda</taxon>
        <taxon>Diphyllobothriidea</taxon>
        <taxon>Diphyllobothriidae</taxon>
        <taxon>Dibothriocephalus</taxon>
    </lineage>
</organism>
<feature type="domain" description="Ionotropic glutamate receptor C-terminal" evidence="9">
    <location>
        <begin position="141"/>
        <end position="229"/>
    </location>
</feature>
<evidence type="ECO:0000313" key="11">
    <source>
        <dbReference type="Proteomes" id="UP000281553"/>
    </source>
</evidence>
<dbReference type="OrthoDB" id="9997229at2759"/>
<protein>
    <recommendedName>
        <fullName evidence="9">Ionotropic glutamate receptor C-terminal domain-containing protein</fullName>
    </recommendedName>
</protein>
<sequence length="296" mass="33266">MLGLGGIRPTNFTTSSSITEVNNTLNQTWVFRVYTRATFNATSTDYITVDTNGQVAQSLPNLKADPTFDQLLDAARQSTFRVGIQRDLDMIAGPYAAVQPLTTDFHPTAPFYSEQFNFFYKKPTLSASRQIFQFVVAFDGAVWVLIFVAAVVVAAVLTLAHYLSPNRLDYSIFPSLMFTFAYLFQGIKTRTPNRLSSQIVVVVWWFFCLIFIGCFVSNYAAYISFTALTTLPNDPPSLLQQKEYSYGFIKGSTTEYFLSTSTDKDLRAIYDTVIEQYPQNVVPNRTVGVEKVTEVS</sequence>
<dbReference type="AlphaFoldDB" id="A0A3P6TQM8"/>
<dbReference type="PANTHER" id="PTHR42643:SF24">
    <property type="entry name" value="IONOTROPIC RECEPTOR 60A"/>
    <property type="match status" value="1"/>
</dbReference>
<dbReference type="InterPro" id="IPR052192">
    <property type="entry name" value="Insect_Ionotropic_Sensory_Rcpt"/>
</dbReference>
<name>A0A3P6TQM8_DIBLA</name>
<dbReference type="Proteomes" id="UP000281553">
    <property type="component" value="Unassembled WGS sequence"/>
</dbReference>
<dbReference type="GO" id="GO:0005886">
    <property type="term" value="C:plasma membrane"/>
    <property type="evidence" value="ECO:0007669"/>
    <property type="project" value="UniProtKB-SubCell"/>
</dbReference>
<keyword evidence="3 8" id="KW-0812">Transmembrane</keyword>
<proteinExistence type="predicted"/>
<feature type="transmembrane region" description="Helical" evidence="8">
    <location>
        <begin position="131"/>
        <end position="164"/>
    </location>
</feature>
<comment type="subcellular location">
    <subcellularLocation>
        <location evidence="1">Cell membrane</location>
        <topology evidence="1">Multi-pass membrane protein</topology>
    </subcellularLocation>
</comment>
<gene>
    <name evidence="10" type="ORF">DILT_LOCUS4048</name>
</gene>
<evidence type="ECO:0000256" key="5">
    <source>
        <dbReference type="ARBA" id="ARBA00023136"/>
    </source>
</evidence>
<keyword evidence="11" id="KW-1185">Reference proteome</keyword>
<dbReference type="PANTHER" id="PTHR42643">
    <property type="entry name" value="IONOTROPIC RECEPTOR 20A-RELATED"/>
    <property type="match status" value="1"/>
</dbReference>
<evidence type="ECO:0000313" key="10">
    <source>
        <dbReference type="EMBL" id="VDK87607.1"/>
    </source>
</evidence>
<feature type="transmembrane region" description="Helical" evidence="8">
    <location>
        <begin position="199"/>
        <end position="222"/>
    </location>
</feature>
<keyword evidence="6" id="KW-0675">Receptor</keyword>
<evidence type="ECO:0000256" key="8">
    <source>
        <dbReference type="SAM" id="Phobius"/>
    </source>
</evidence>
<reference evidence="10 11" key="1">
    <citation type="submission" date="2018-11" db="EMBL/GenBank/DDBJ databases">
        <authorList>
            <consortium name="Pathogen Informatics"/>
        </authorList>
    </citation>
    <scope>NUCLEOTIDE SEQUENCE [LARGE SCALE GENOMIC DNA]</scope>
</reference>
<dbReference type="Gene3D" id="1.10.287.70">
    <property type="match status" value="1"/>
</dbReference>
<dbReference type="GO" id="GO:0015276">
    <property type="term" value="F:ligand-gated monoatomic ion channel activity"/>
    <property type="evidence" value="ECO:0007669"/>
    <property type="project" value="InterPro"/>
</dbReference>
<evidence type="ECO:0000256" key="2">
    <source>
        <dbReference type="ARBA" id="ARBA00022475"/>
    </source>
</evidence>
<evidence type="ECO:0000256" key="1">
    <source>
        <dbReference type="ARBA" id="ARBA00004651"/>
    </source>
</evidence>
<keyword evidence="5 8" id="KW-0472">Membrane</keyword>
<keyword evidence="2" id="KW-1003">Cell membrane</keyword>
<evidence type="ECO:0000256" key="4">
    <source>
        <dbReference type="ARBA" id="ARBA00022989"/>
    </source>
</evidence>
<dbReference type="GO" id="GO:0050906">
    <property type="term" value="P:detection of stimulus involved in sensory perception"/>
    <property type="evidence" value="ECO:0007669"/>
    <property type="project" value="UniProtKB-ARBA"/>
</dbReference>
<evidence type="ECO:0000256" key="3">
    <source>
        <dbReference type="ARBA" id="ARBA00022692"/>
    </source>
</evidence>
<dbReference type="EMBL" id="UYRU01044740">
    <property type="protein sequence ID" value="VDK87607.1"/>
    <property type="molecule type" value="Genomic_DNA"/>
</dbReference>
<dbReference type="Pfam" id="PF00060">
    <property type="entry name" value="Lig_chan"/>
    <property type="match status" value="1"/>
</dbReference>
<evidence type="ECO:0000256" key="6">
    <source>
        <dbReference type="ARBA" id="ARBA00023170"/>
    </source>
</evidence>
<keyword evidence="4 8" id="KW-1133">Transmembrane helix</keyword>
<accession>A0A3P6TQM8</accession>